<dbReference type="AlphaFoldDB" id="A0A840Q658"/>
<feature type="domain" description="Tyrosine specific protein phosphatases" evidence="2">
    <location>
        <begin position="1"/>
        <end position="53"/>
    </location>
</feature>
<dbReference type="GO" id="GO:0004721">
    <property type="term" value="F:phosphoprotein phosphatase activity"/>
    <property type="evidence" value="ECO:0007669"/>
    <property type="project" value="InterPro"/>
</dbReference>
<keyword evidence="1" id="KW-0472">Membrane</keyword>
<dbReference type="Pfam" id="PF13350">
    <property type="entry name" value="Y_phosphatase3"/>
    <property type="match status" value="1"/>
</dbReference>
<evidence type="ECO:0000259" key="2">
    <source>
        <dbReference type="PROSITE" id="PS50056"/>
    </source>
</evidence>
<dbReference type="Proteomes" id="UP000584374">
    <property type="component" value="Unassembled WGS sequence"/>
</dbReference>
<feature type="transmembrane region" description="Helical" evidence="1">
    <location>
        <begin position="24"/>
        <end position="44"/>
    </location>
</feature>
<proteinExistence type="predicted"/>
<dbReference type="Gene3D" id="3.90.190.10">
    <property type="entry name" value="Protein tyrosine phosphatase superfamily"/>
    <property type="match status" value="1"/>
</dbReference>
<accession>A0A840Q658</accession>
<comment type="caution">
    <text evidence="3">The sequence shown here is derived from an EMBL/GenBank/DDBJ whole genome shotgun (WGS) entry which is preliminary data.</text>
</comment>
<reference evidence="3 4" key="1">
    <citation type="submission" date="2020-08" db="EMBL/GenBank/DDBJ databases">
        <title>Sequencing the genomes of 1000 actinobacteria strains.</title>
        <authorList>
            <person name="Klenk H.-P."/>
        </authorList>
    </citation>
    <scope>NUCLEOTIDE SEQUENCE [LARGE SCALE GENOMIC DNA]</scope>
    <source>
        <strain evidence="3 4">DSM 45584</strain>
    </source>
</reference>
<protein>
    <recommendedName>
        <fullName evidence="2">Tyrosine specific protein phosphatases domain-containing protein</fullName>
    </recommendedName>
</protein>
<dbReference type="PROSITE" id="PS00383">
    <property type="entry name" value="TYR_PHOSPHATASE_1"/>
    <property type="match status" value="1"/>
</dbReference>
<keyword evidence="1" id="KW-1133">Transmembrane helix</keyword>
<organism evidence="3 4">
    <name type="scientific">Saccharopolyspora phatthalungensis</name>
    <dbReference type="NCBI Taxonomy" id="664693"/>
    <lineage>
        <taxon>Bacteria</taxon>
        <taxon>Bacillati</taxon>
        <taxon>Actinomycetota</taxon>
        <taxon>Actinomycetes</taxon>
        <taxon>Pseudonocardiales</taxon>
        <taxon>Pseudonocardiaceae</taxon>
        <taxon>Saccharopolyspora</taxon>
    </lineage>
</organism>
<evidence type="ECO:0000313" key="4">
    <source>
        <dbReference type="Proteomes" id="UP000584374"/>
    </source>
</evidence>
<dbReference type="InterPro" id="IPR026893">
    <property type="entry name" value="Tyr/Ser_Pase_IphP-type"/>
</dbReference>
<sequence>MCSAIAQAEPGGVLVHCGGGRDRTGLIVLVLLALVGVATADIAADHALSHLRRAELCARAGRGEDTPAIERIIADNGTTAHDLIGDIVGSHDMAAYLRSGGLPETGLIALRDRLLD</sequence>
<name>A0A840Q658_9PSEU</name>
<keyword evidence="1" id="KW-0812">Transmembrane</keyword>
<gene>
    <name evidence="3" type="ORF">BJ970_002894</name>
</gene>
<dbReference type="InterPro" id="IPR016130">
    <property type="entry name" value="Tyr_Pase_AS"/>
</dbReference>
<evidence type="ECO:0000313" key="3">
    <source>
        <dbReference type="EMBL" id="MBB5155360.1"/>
    </source>
</evidence>
<dbReference type="SUPFAM" id="SSF52799">
    <property type="entry name" value="(Phosphotyrosine protein) phosphatases II"/>
    <property type="match status" value="1"/>
</dbReference>
<keyword evidence="4" id="KW-1185">Reference proteome</keyword>
<dbReference type="PROSITE" id="PS50056">
    <property type="entry name" value="TYR_PHOSPHATASE_2"/>
    <property type="match status" value="1"/>
</dbReference>
<dbReference type="InterPro" id="IPR029021">
    <property type="entry name" value="Prot-tyrosine_phosphatase-like"/>
</dbReference>
<evidence type="ECO:0000256" key="1">
    <source>
        <dbReference type="SAM" id="Phobius"/>
    </source>
</evidence>
<dbReference type="InterPro" id="IPR000387">
    <property type="entry name" value="Tyr_Pase_dom"/>
</dbReference>
<dbReference type="EMBL" id="JACHIW010000001">
    <property type="protein sequence ID" value="MBB5155360.1"/>
    <property type="molecule type" value="Genomic_DNA"/>
</dbReference>